<dbReference type="Gene3D" id="1.20.144.10">
    <property type="entry name" value="Phosphatidic acid phosphatase type 2/haloperoxidase"/>
    <property type="match status" value="1"/>
</dbReference>
<gene>
    <name evidence="3" type="ORF">UBAL3_94320019</name>
</gene>
<dbReference type="SUPFAM" id="SSF48317">
    <property type="entry name" value="Acid phosphatase/Vanadium-dependent haloperoxidase"/>
    <property type="match status" value="1"/>
</dbReference>
<keyword evidence="1" id="KW-0472">Membrane</keyword>
<accession>C6HYX8</accession>
<dbReference type="AlphaFoldDB" id="C6HYX8"/>
<evidence type="ECO:0000259" key="2">
    <source>
        <dbReference type="Pfam" id="PF01569"/>
    </source>
</evidence>
<dbReference type="InterPro" id="IPR036938">
    <property type="entry name" value="PAP2/HPO_sf"/>
</dbReference>
<protein>
    <recommendedName>
        <fullName evidence="2">Phosphatidic acid phosphatase type 2/haloperoxidase domain-containing protein</fullName>
    </recommendedName>
</protein>
<proteinExistence type="predicted"/>
<keyword evidence="1" id="KW-0812">Transmembrane</keyword>
<feature type="transmembrane region" description="Helical" evidence="1">
    <location>
        <begin position="118"/>
        <end position="139"/>
    </location>
</feature>
<reference evidence="3 4" key="1">
    <citation type="journal article" date="2009" name="Appl. Environ. Microbiol.">
        <title>Community genomic and proteomic analyses of chemoautotrophic iron-oxidizing "Leptospirillum rubarum" (Group II) and "Leptospirillum ferrodiazotrophum" (Group III) bacteria in acid mine drainage biofilms.</title>
        <authorList>
            <person name="Goltsman D.S."/>
            <person name="Denef V.J."/>
            <person name="Singer S.W."/>
            <person name="VerBerkmoes N.C."/>
            <person name="Lefsrud M."/>
            <person name="Mueller R.S."/>
            <person name="Dick G.J."/>
            <person name="Sun C.L."/>
            <person name="Wheeler K.E."/>
            <person name="Zemla A."/>
            <person name="Baker B.J."/>
            <person name="Hauser L."/>
            <person name="Land M."/>
            <person name="Shah M.B."/>
            <person name="Thelen M.P."/>
            <person name="Hettich R.L."/>
            <person name="Banfield J.F."/>
        </authorList>
    </citation>
    <scope>NUCLEOTIDE SEQUENCE [LARGE SCALE GENOMIC DNA]</scope>
</reference>
<organism evidence="3 4">
    <name type="scientific">Leptospirillum ferrodiazotrophum</name>
    <dbReference type="NCBI Taxonomy" id="412449"/>
    <lineage>
        <taxon>Bacteria</taxon>
        <taxon>Pseudomonadati</taxon>
        <taxon>Nitrospirota</taxon>
        <taxon>Nitrospiria</taxon>
        <taxon>Nitrospirales</taxon>
        <taxon>Nitrospiraceae</taxon>
        <taxon>Leptospirillum</taxon>
    </lineage>
</organism>
<sequence length="203" mass="22962">MLWLLLHRQTAPFDLAVSRLFTGLPSSVYLFFSLLCRTGNAEVELPLLLLVAIRLFRRSSPTGETAQKRFFLTVWFVVLVLGTLLEHFLKGSLPAFHPGREFDHDSLSGWEVFFPLHIHVHASFPSGHTFRALMIVLFVRKFFPRRLCLSLAWAGGIMVGVIVLGWHFASDVIGSSLLVLAFSPWFLASLRSPRTIDQEKVIS</sequence>
<feature type="transmembrane region" description="Helical" evidence="1">
    <location>
        <begin position="146"/>
        <end position="166"/>
    </location>
</feature>
<feature type="transmembrane region" description="Helical" evidence="1">
    <location>
        <begin position="172"/>
        <end position="190"/>
    </location>
</feature>
<name>C6HYX8_9BACT</name>
<dbReference type="Pfam" id="PF01569">
    <property type="entry name" value="PAP2"/>
    <property type="match status" value="1"/>
</dbReference>
<feature type="transmembrane region" description="Helical" evidence="1">
    <location>
        <begin position="70"/>
        <end position="89"/>
    </location>
</feature>
<evidence type="ECO:0000313" key="4">
    <source>
        <dbReference type="Proteomes" id="UP000009374"/>
    </source>
</evidence>
<keyword evidence="4" id="KW-1185">Reference proteome</keyword>
<keyword evidence="1" id="KW-1133">Transmembrane helix</keyword>
<dbReference type="InterPro" id="IPR000326">
    <property type="entry name" value="PAP2/HPO"/>
</dbReference>
<evidence type="ECO:0000313" key="3">
    <source>
        <dbReference type="EMBL" id="EES52164.1"/>
    </source>
</evidence>
<evidence type="ECO:0000256" key="1">
    <source>
        <dbReference type="SAM" id="Phobius"/>
    </source>
</evidence>
<dbReference type="Proteomes" id="UP000009374">
    <property type="component" value="Unassembled WGS sequence"/>
</dbReference>
<feature type="domain" description="Phosphatidic acid phosphatase type 2/haloperoxidase" evidence="2">
    <location>
        <begin position="76"/>
        <end position="187"/>
    </location>
</feature>
<dbReference type="EMBL" id="GG693879">
    <property type="protein sequence ID" value="EES52164.1"/>
    <property type="molecule type" value="Genomic_DNA"/>
</dbReference>
<dbReference type="CDD" id="cd01610">
    <property type="entry name" value="PAP2_like"/>
    <property type="match status" value="1"/>
</dbReference>